<evidence type="ECO:0000259" key="5">
    <source>
        <dbReference type="Pfam" id="PF13377"/>
    </source>
</evidence>
<protein>
    <submittedName>
        <fullName evidence="6">Substrate-binding domain-containing protein</fullName>
    </submittedName>
</protein>
<feature type="domain" description="Transcriptional regulator LacI/GalR-like sensor" evidence="5">
    <location>
        <begin position="9"/>
        <end position="103"/>
    </location>
</feature>
<comment type="caution">
    <text evidence="6">The sequence shown here is derived from an EMBL/GenBank/DDBJ whole genome shotgun (WGS) entry which is preliminary data.</text>
</comment>
<dbReference type="InterPro" id="IPR046335">
    <property type="entry name" value="LacI/GalR-like_sensor"/>
</dbReference>
<dbReference type="RefSeq" id="WP_220151758.1">
    <property type="nucleotide sequence ID" value="NZ_JARSBO010000001.1"/>
</dbReference>
<evidence type="ECO:0000313" key="7">
    <source>
        <dbReference type="Proteomes" id="UP001529180"/>
    </source>
</evidence>
<dbReference type="PANTHER" id="PTHR30146">
    <property type="entry name" value="LACI-RELATED TRANSCRIPTIONAL REPRESSOR"/>
    <property type="match status" value="1"/>
</dbReference>
<keyword evidence="7" id="KW-1185">Reference proteome</keyword>
<accession>A0ABT6G714</accession>
<dbReference type="InterPro" id="IPR028082">
    <property type="entry name" value="Peripla_BP_I"/>
</dbReference>
<keyword evidence="3" id="KW-0238">DNA-binding</keyword>
<evidence type="ECO:0000256" key="1">
    <source>
        <dbReference type="ARBA" id="ARBA00022491"/>
    </source>
</evidence>
<gene>
    <name evidence="6" type="ORF">P7680_02455</name>
</gene>
<dbReference type="Pfam" id="PF13377">
    <property type="entry name" value="Peripla_BP_3"/>
    <property type="match status" value="1"/>
</dbReference>
<dbReference type="EMBL" id="JARSBO010000001">
    <property type="protein sequence ID" value="MDG4717838.1"/>
    <property type="molecule type" value="Genomic_DNA"/>
</dbReference>
<dbReference type="PANTHER" id="PTHR30146:SF148">
    <property type="entry name" value="HTH-TYPE TRANSCRIPTIONAL REPRESSOR PURR-RELATED"/>
    <property type="match status" value="1"/>
</dbReference>
<dbReference type="SUPFAM" id="SSF53822">
    <property type="entry name" value="Periplasmic binding protein-like I"/>
    <property type="match status" value="1"/>
</dbReference>
<proteinExistence type="predicted"/>
<keyword evidence="1" id="KW-0678">Repressor</keyword>
<keyword evidence="4" id="KW-0804">Transcription</keyword>
<evidence type="ECO:0000256" key="4">
    <source>
        <dbReference type="ARBA" id="ARBA00023163"/>
    </source>
</evidence>
<dbReference type="Gene3D" id="3.40.50.2300">
    <property type="match status" value="2"/>
</dbReference>
<sequence>MTHELMALDIPPDATFCANDLMALGCYDALRELGKSIPDDVAVIGFDDREIAQHTHPALTTLILPHYEMGEISAELLIDSVGDLLASPNQIKVECLMVERDSVENPKQNG</sequence>
<evidence type="ECO:0000256" key="2">
    <source>
        <dbReference type="ARBA" id="ARBA00023015"/>
    </source>
</evidence>
<evidence type="ECO:0000313" key="6">
    <source>
        <dbReference type="EMBL" id="MDG4717838.1"/>
    </source>
</evidence>
<dbReference type="Proteomes" id="UP001529180">
    <property type="component" value="Unassembled WGS sequence"/>
</dbReference>
<reference evidence="6 7" key="1">
    <citation type="submission" date="2023-03" db="EMBL/GenBank/DDBJ databases">
        <title>Strain FZY0004 represents a novel species in the genus Thalassospira isolated from seawater.</title>
        <authorList>
            <person name="Fu Z.-Y."/>
        </authorList>
    </citation>
    <scope>NUCLEOTIDE SEQUENCE [LARGE SCALE GENOMIC DNA]</scope>
    <source>
        <strain evidence="6 7">FZY0004</strain>
    </source>
</reference>
<keyword evidence="2" id="KW-0805">Transcription regulation</keyword>
<name>A0ABT6G714_9PROT</name>
<organism evidence="6 7">
    <name type="scientific">Thalassospira aquimaris</name>
    <dbReference type="NCBI Taxonomy" id="3037796"/>
    <lineage>
        <taxon>Bacteria</taxon>
        <taxon>Pseudomonadati</taxon>
        <taxon>Pseudomonadota</taxon>
        <taxon>Alphaproteobacteria</taxon>
        <taxon>Rhodospirillales</taxon>
        <taxon>Thalassospiraceae</taxon>
        <taxon>Thalassospira</taxon>
    </lineage>
</organism>
<evidence type="ECO:0000256" key="3">
    <source>
        <dbReference type="ARBA" id="ARBA00023125"/>
    </source>
</evidence>